<protein>
    <recommendedName>
        <fullName evidence="3">DH domain-containing protein</fullName>
    </recommendedName>
</protein>
<dbReference type="Proteomes" id="UP001221757">
    <property type="component" value="Unassembled WGS sequence"/>
</dbReference>
<dbReference type="AlphaFoldDB" id="A0AAD7CSV0"/>
<dbReference type="EMBL" id="JARKIE010000253">
    <property type="protein sequence ID" value="KAJ7661092.1"/>
    <property type="molecule type" value="Genomic_DNA"/>
</dbReference>
<organism evidence="1 2">
    <name type="scientific">Mycena rosella</name>
    <name type="common">Pink bonnet</name>
    <name type="synonym">Agaricus rosellus</name>
    <dbReference type="NCBI Taxonomy" id="1033263"/>
    <lineage>
        <taxon>Eukaryota</taxon>
        <taxon>Fungi</taxon>
        <taxon>Dikarya</taxon>
        <taxon>Basidiomycota</taxon>
        <taxon>Agaricomycotina</taxon>
        <taxon>Agaricomycetes</taxon>
        <taxon>Agaricomycetidae</taxon>
        <taxon>Agaricales</taxon>
        <taxon>Marasmiineae</taxon>
        <taxon>Mycenaceae</taxon>
        <taxon>Mycena</taxon>
    </lineage>
</organism>
<name>A0AAD7CSV0_MYCRO</name>
<dbReference type="InterPro" id="IPR035899">
    <property type="entry name" value="DBL_dom_sf"/>
</dbReference>
<evidence type="ECO:0000313" key="1">
    <source>
        <dbReference type="EMBL" id="KAJ7661092.1"/>
    </source>
</evidence>
<proteinExistence type="predicted"/>
<evidence type="ECO:0008006" key="3">
    <source>
        <dbReference type="Google" id="ProtNLM"/>
    </source>
</evidence>
<sequence length="91" mass="10330">MSSDQPASGEVTCGMIIRELVETECRYVQRLEILQETTRLLFSNLPPGLIFQRKFLVGLQGTAELPWQEQRWGRHFIRAVGVIPSVGLCID</sequence>
<dbReference type="SUPFAM" id="SSF48065">
    <property type="entry name" value="DBL homology domain (DH-domain)"/>
    <property type="match status" value="1"/>
</dbReference>
<gene>
    <name evidence="1" type="ORF">B0H17DRAFT_1212372</name>
</gene>
<accession>A0AAD7CSV0</accession>
<reference evidence="1" key="1">
    <citation type="submission" date="2023-03" db="EMBL/GenBank/DDBJ databases">
        <title>Massive genome expansion in bonnet fungi (Mycena s.s.) driven by repeated elements and novel gene families across ecological guilds.</title>
        <authorList>
            <consortium name="Lawrence Berkeley National Laboratory"/>
            <person name="Harder C.B."/>
            <person name="Miyauchi S."/>
            <person name="Viragh M."/>
            <person name="Kuo A."/>
            <person name="Thoen E."/>
            <person name="Andreopoulos B."/>
            <person name="Lu D."/>
            <person name="Skrede I."/>
            <person name="Drula E."/>
            <person name="Henrissat B."/>
            <person name="Morin E."/>
            <person name="Kohler A."/>
            <person name="Barry K."/>
            <person name="LaButti K."/>
            <person name="Morin E."/>
            <person name="Salamov A."/>
            <person name="Lipzen A."/>
            <person name="Mereny Z."/>
            <person name="Hegedus B."/>
            <person name="Baldrian P."/>
            <person name="Stursova M."/>
            <person name="Weitz H."/>
            <person name="Taylor A."/>
            <person name="Grigoriev I.V."/>
            <person name="Nagy L.G."/>
            <person name="Martin F."/>
            <person name="Kauserud H."/>
        </authorList>
    </citation>
    <scope>NUCLEOTIDE SEQUENCE</scope>
    <source>
        <strain evidence="1">CBHHK067</strain>
    </source>
</reference>
<keyword evidence="2" id="KW-1185">Reference proteome</keyword>
<evidence type="ECO:0000313" key="2">
    <source>
        <dbReference type="Proteomes" id="UP001221757"/>
    </source>
</evidence>
<comment type="caution">
    <text evidence="1">The sequence shown here is derived from an EMBL/GenBank/DDBJ whole genome shotgun (WGS) entry which is preliminary data.</text>
</comment>
<dbReference type="Gene3D" id="1.20.900.10">
    <property type="entry name" value="Dbl homology (DH) domain"/>
    <property type="match status" value="1"/>
</dbReference>